<sequence length="975" mass="104580">MKRVLAAVLLAVTMGGAPVNAARAADVLPYQNPALPLDQRVGDLLGRLTLDEKISLLHQSQRAIPRLGIPYFKAGTEALHGVAWSNDHNDAWNQKLASGTVFPQAVGLASTWDPELIKRVGSAVGDEVRGYNAIDPVLWGTQVWAPVVNLLRDPRWGRNEESYSEDPLLTGAISTAYGKGLSGDDPVYLKTAPVLKHYLANNNEYLRGLTSSNLRPRVKHEYDEAAFKPAISADAATGVMASYNLVNGRPNTVNPDLDDVVRSWTHKDLYNVSDAWAPDALQEYEHYYETKPEAVAATLKAGLDSFTINNDDPAPMTANLTAALSQGLITEADIDQAVRHVLSIRIRLGQLDPDGGPYAKITKDVINSAANQRLNRETASKAMVLLKNSGRTLPLSPGLKKVAVLGPLQDTLFSDWYGGTMPYQVTPLDGIKERLGAKAAVTGADALDRIALKDVASGKYVTATGTTGQNVVVSDTAPAGASTWDQTDWTGDVSTLRNVGNGKLLTGNFGPYVTNSDIPGGWFVQQQFRLERQADGTYLIQYVGYEVNEGWWPFPEHYVTVGADGTLGTGTKAAAAHFAREVVQSGAETAAAAAKGADAAVVVVGSNPFVYGRENHDRASLALGQGQQDLIKAVRAANPNTVVVLEDSYPTTMNVDTPSLLWTTHAGAETGHALADVLFGDRDPGGRLTQTWYRSDDLPDILDYDITKTGMTYLYHRGDPLYAFGHGLSYTTFGYQGLKVTPRGDSYDVTVKVTNTGSRAGEEVVQLYTHQQSSRVTQPVKQLRGFTRVSLRPGESRTVKLTVKKADLALWDVTRGKWAVETATHDVLVGSSSSAIRQRTTLQVAGERIPPRDLTRSTRAIDFDDYSGVDLVDTSKERGEAIGASAGDWLKFAGTDLRGGLTGITAGVSSVAGGSFEVRSGSPTGALLATVAVPATGGIYQYGTASATLSGATGVRDLYVVFKGDLRIKDLTLTK</sequence>
<dbReference type="InterPro" id="IPR002772">
    <property type="entry name" value="Glyco_hydro_3_C"/>
</dbReference>
<feature type="domain" description="CBM6" evidence="4">
    <location>
        <begin position="855"/>
        <end position="974"/>
    </location>
</feature>
<evidence type="ECO:0000256" key="2">
    <source>
        <dbReference type="ARBA" id="ARBA00022729"/>
    </source>
</evidence>
<evidence type="ECO:0000313" key="5">
    <source>
        <dbReference type="EMBL" id="MFD1539385.1"/>
    </source>
</evidence>
<protein>
    <submittedName>
        <fullName evidence="5">Glycoside hydrolase family 3 C-terminal domain-containing protein</fullName>
    </submittedName>
</protein>
<keyword evidence="2 3" id="KW-0732">Signal</keyword>
<dbReference type="Pfam" id="PF00933">
    <property type="entry name" value="Glyco_hydro_3"/>
    <property type="match status" value="1"/>
</dbReference>
<dbReference type="GO" id="GO:0016787">
    <property type="term" value="F:hydrolase activity"/>
    <property type="evidence" value="ECO:0007669"/>
    <property type="project" value="UniProtKB-KW"/>
</dbReference>
<dbReference type="Pfam" id="PF03422">
    <property type="entry name" value="CBM_6"/>
    <property type="match status" value="1"/>
</dbReference>
<comment type="similarity">
    <text evidence="1">Belongs to the glycosyl hydrolase 3 family.</text>
</comment>
<keyword evidence="6" id="KW-1185">Reference proteome</keyword>
<reference evidence="6" key="1">
    <citation type="journal article" date="2019" name="Int. J. Syst. Evol. Microbiol.">
        <title>The Global Catalogue of Microorganisms (GCM) 10K type strain sequencing project: providing services to taxonomists for standard genome sequencing and annotation.</title>
        <authorList>
            <consortium name="The Broad Institute Genomics Platform"/>
            <consortium name="The Broad Institute Genome Sequencing Center for Infectious Disease"/>
            <person name="Wu L."/>
            <person name="Ma J."/>
        </authorList>
    </citation>
    <scope>NUCLEOTIDE SEQUENCE [LARGE SCALE GENOMIC DNA]</scope>
    <source>
        <strain evidence="6">CGMCC 1.15399</strain>
    </source>
</reference>
<evidence type="ECO:0000256" key="1">
    <source>
        <dbReference type="ARBA" id="ARBA00005336"/>
    </source>
</evidence>
<organism evidence="5 6">
    <name type="scientific">Nonomuraea guangzhouensis</name>
    <dbReference type="NCBI Taxonomy" id="1291555"/>
    <lineage>
        <taxon>Bacteria</taxon>
        <taxon>Bacillati</taxon>
        <taxon>Actinomycetota</taxon>
        <taxon>Actinomycetes</taxon>
        <taxon>Streptosporangiales</taxon>
        <taxon>Streptosporangiaceae</taxon>
        <taxon>Nonomuraea</taxon>
    </lineage>
</organism>
<dbReference type="InterPro" id="IPR006584">
    <property type="entry name" value="Cellulose-bd_IV"/>
</dbReference>
<feature type="signal peptide" evidence="3">
    <location>
        <begin position="1"/>
        <end position="21"/>
    </location>
</feature>
<dbReference type="SMART" id="SM00606">
    <property type="entry name" value="CBD_IV"/>
    <property type="match status" value="1"/>
</dbReference>
<dbReference type="SMART" id="SM01217">
    <property type="entry name" value="Fn3_like"/>
    <property type="match status" value="1"/>
</dbReference>
<dbReference type="PANTHER" id="PTHR42721:SF3">
    <property type="entry name" value="BETA-D-XYLOSIDASE 5-RELATED"/>
    <property type="match status" value="1"/>
</dbReference>
<dbReference type="InterPro" id="IPR005084">
    <property type="entry name" value="CBM6"/>
</dbReference>
<dbReference type="Proteomes" id="UP001597097">
    <property type="component" value="Unassembled WGS sequence"/>
</dbReference>
<dbReference type="RefSeq" id="WP_219531820.1">
    <property type="nucleotide sequence ID" value="NZ_JAHKRM010000012.1"/>
</dbReference>
<dbReference type="PANTHER" id="PTHR42721">
    <property type="entry name" value="SUGAR HYDROLASE-RELATED"/>
    <property type="match status" value="1"/>
</dbReference>
<evidence type="ECO:0000256" key="3">
    <source>
        <dbReference type="SAM" id="SignalP"/>
    </source>
</evidence>
<dbReference type="CDD" id="cd04084">
    <property type="entry name" value="CBM6_xylanase-like"/>
    <property type="match status" value="1"/>
</dbReference>
<comment type="caution">
    <text evidence="5">The sequence shown here is derived from an EMBL/GenBank/DDBJ whole genome shotgun (WGS) entry which is preliminary data.</text>
</comment>
<keyword evidence="5" id="KW-0378">Hydrolase</keyword>
<feature type="chain" id="PRO_5045379386" evidence="3">
    <location>
        <begin position="22"/>
        <end position="975"/>
    </location>
</feature>
<dbReference type="InterPro" id="IPR044993">
    <property type="entry name" value="BXL"/>
</dbReference>
<evidence type="ECO:0000259" key="4">
    <source>
        <dbReference type="PROSITE" id="PS51175"/>
    </source>
</evidence>
<evidence type="ECO:0000313" key="6">
    <source>
        <dbReference type="Proteomes" id="UP001597097"/>
    </source>
</evidence>
<dbReference type="Pfam" id="PF01915">
    <property type="entry name" value="Glyco_hydro_3_C"/>
    <property type="match status" value="1"/>
</dbReference>
<proteinExistence type="inferred from homology"/>
<gene>
    <name evidence="5" type="ORF">ACFSJ0_20170</name>
</gene>
<dbReference type="CDD" id="cd23343">
    <property type="entry name" value="beta-trefoil_FSCN_BglX-like"/>
    <property type="match status" value="1"/>
</dbReference>
<name>A0ABW4GA45_9ACTN</name>
<accession>A0ABW4GA45</accession>
<dbReference type="Pfam" id="PF14310">
    <property type="entry name" value="Fn3-like"/>
    <property type="match status" value="1"/>
</dbReference>
<dbReference type="InterPro" id="IPR001764">
    <property type="entry name" value="Glyco_hydro_3_N"/>
</dbReference>
<dbReference type="PROSITE" id="PS51175">
    <property type="entry name" value="CBM6"/>
    <property type="match status" value="1"/>
</dbReference>
<dbReference type="InterPro" id="IPR026891">
    <property type="entry name" value="Fn3-like"/>
</dbReference>
<dbReference type="EMBL" id="JBHUCM010000017">
    <property type="protein sequence ID" value="MFD1539385.1"/>
    <property type="molecule type" value="Genomic_DNA"/>
</dbReference>